<dbReference type="SMART" id="SM00950">
    <property type="entry name" value="Piwi"/>
    <property type="match status" value="1"/>
</dbReference>
<dbReference type="Gene3D" id="3.30.420.10">
    <property type="entry name" value="Ribonuclease H-like superfamily/Ribonuclease H"/>
    <property type="match status" value="1"/>
</dbReference>
<dbReference type="InterPro" id="IPR036397">
    <property type="entry name" value="RNaseH_sf"/>
</dbReference>
<evidence type="ECO:0000313" key="5">
    <source>
        <dbReference type="WBParaSite" id="BXY_1139800.1"/>
    </source>
</evidence>
<dbReference type="InterPro" id="IPR012337">
    <property type="entry name" value="RNaseH-like_sf"/>
</dbReference>
<dbReference type="InterPro" id="IPR003100">
    <property type="entry name" value="PAZ_dom"/>
</dbReference>
<dbReference type="SUPFAM" id="SSF53098">
    <property type="entry name" value="Ribonuclease H-like"/>
    <property type="match status" value="1"/>
</dbReference>
<accession>A0A1I7SED9</accession>
<feature type="region of interest" description="Disordered" evidence="1">
    <location>
        <begin position="308"/>
        <end position="379"/>
    </location>
</feature>
<evidence type="ECO:0000256" key="1">
    <source>
        <dbReference type="SAM" id="MobiDB-lite"/>
    </source>
</evidence>
<dbReference type="Proteomes" id="UP000095284">
    <property type="component" value="Unplaced"/>
</dbReference>
<organism evidence="4 5">
    <name type="scientific">Bursaphelenchus xylophilus</name>
    <name type="common">Pinewood nematode worm</name>
    <name type="synonym">Aphelenchoides xylophilus</name>
    <dbReference type="NCBI Taxonomy" id="6326"/>
    <lineage>
        <taxon>Eukaryota</taxon>
        <taxon>Metazoa</taxon>
        <taxon>Ecdysozoa</taxon>
        <taxon>Nematoda</taxon>
        <taxon>Chromadorea</taxon>
        <taxon>Rhabditida</taxon>
        <taxon>Tylenchina</taxon>
        <taxon>Tylenchomorpha</taxon>
        <taxon>Aphelenchoidea</taxon>
        <taxon>Aphelenchoididae</taxon>
        <taxon>Bursaphelenchus</taxon>
    </lineage>
</organism>
<reference evidence="5" key="1">
    <citation type="submission" date="2016-11" db="UniProtKB">
        <authorList>
            <consortium name="WormBaseParasite"/>
        </authorList>
    </citation>
    <scope>IDENTIFICATION</scope>
</reference>
<evidence type="ECO:0000259" key="2">
    <source>
        <dbReference type="PROSITE" id="PS50821"/>
    </source>
</evidence>
<dbReference type="AlphaFoldDB" id="A0A1I7SED9"/>
<proteinExistence type="predicted"/>
<dbReference type="eggNOG" id="KOG1041">
    <property type="taxonomic scope" value="Eukaryota"/>
</dbReference>
<dbReference type="PANTHER" id="PTHR22891">
    <property type="entry name" value="EUKARYOTIC TRANSLATION INITIATION FACTOR 2C"/>
    <property type="match status" value="1"/>
</dbReference>
<feature type="domain" description="Piwi" evidence="3">
    <location>
        <begin position="650"/>
        <end position="984"/>
    </location>
</feature>
<dbReference type="PROSITE" id="PS50822">
    <property type="entry name" value="PIWI"/>
    <property type="match status" value="1"/>
</dbReference>
<dbReference type="InterPro" id="IPR003165">
    <property type="entry name" value="Piwi"/>
</dbReference>
<dbReference type="Gene3D" id="2.170.260.10">
    <property type="entry name" value="paz domain"/>
    <property type="match status" value="1"/>
</dbReference>
<dbReference type="Gene3D" id="3.40.50.2300">
    <property type="match status" value="1"/>
</dbReference>
<dbReference type="Pfam" id="PF02170">
    <property type="entry name" value="PAZ"/>
    <property type="match status" value="1"/>
</dbReference>
<dbReference type="SUPFAM" id="SSF101690">
    <property type="entry name" value="PAZ domain"/>
    <property type="match status" value="1"/>
</dbReference>
<dbReference type="Pfam" id="PF02171">
    <property type="entry name" value="Piwi"/>
    <property type="match status" value="1"/>
</dbReference>
<dbReference type="GO" id="GO:0003723">
    <property type="term" value="F:RNA binding"/>
    <property type="evidence" value="ECO:0007669"/>
    <property type="project" value="InterPro"/>
</dbReference>
<feature type="domain" description="PAZ" evidence="2">
    <location>
        <begin position="384"/>
        <end position="482"/>
    </location>
</feature>
<dbReference type="WBParaSite" id="BXY_1139800.1">
    <property type="protein sequence ID" value="BXY_1139800.1"/>
    <property type="gene ID" value="BXY_1139800"/>
</dbReference>
<protein>
    <submittedName>
        <fullName evidence="5">Piwi domain-containing protein</fullName>
    </submittedName>
</protein>
<dbReference type="CDD" id="cd02846">
    <property type="entry name" value="PAZ_argonaute_like"/>
    <property type="match status" value="1"/>
</dbReference>
<evidence type="ECO:0000259" key="3">
    <source>
        <dbReference type="PROSITE" id="PS50822"/>
    </source>
</evidence>
<dbReference type="InterPro" id="IPR036085">
    <property type="entry name" value="PAZ_dom_sf"/>
</dbReference>
<evidence type="ECO:0000313" key="4">
    <source>
        <dbReference type="Proteomes" id="UP000095284"/>
    </source>
</evidence>
<sequence length="1035" mass="118299">MLFGIALAQLEEHRTMAQAKPDRFPFESDFGSIPNKVAPCDVGMQTFPIRTNTIRFSFIDKPEFPRKVIKYHIELNAIKLIRRRDENQQLQEDQVEKTISMHRGMKGEIPAQQRKFISYAVIDRMIADNKMAPVTQKDICYDSGHILYSPVEFVPRGQKKTFRIEVADSQELQRLDTSFMATPSAYEAEVEYVEEVIISKTINPQATLQFLDVLTSMFICRKMLKQQNIKNLENTFYFMDKATPFSQDPRILVRGISKAVKLVNSEKEKDRIGFAIQLQVRTSPFLPKTSVVEFLAKLLERAAGGGRGFNGGGGRYNDNRGGRDGGRNGGYDRNRGRDGGYDRNRGRDGGYDRGRNDRYGDQRNDRDRSETRASNSGGNEFSRKLADLIRGKVDLAKKHMKNVVVRTTHQNKNRFFPIHTLTDRPFGELSFEKNGQKVRCFDHFQSQRYAVTVNPDLPCAVQLDSRNKREIYYPLEVLEIVEGQKVSIQKTQEEPNLTEMMTRECQLPPSSFVDMITTISKETFVLRNMNIYTKLYGIDFETDLSTTQAFQLRPPEIVYSNSTAQVDMNNLNWRLERMTFAETPKGKMRWGIVAVNGAAHESEMQDFARDYLQRGGDLSLRLDPQPVCLQFRGRQGIADAFVELRNRDCGFAIFVSQNKTDEVHTQIKVHEIQSGVISQHVVKRTISPMKADTFKNFIMKSNLKLGGLNHYPRLDQQTARTVERYLPLKATMFMGLGFSGAGPLSLYERQLGKVNEVPNAAALVYSLNDKLKMRGSYWYTRKESANEVKPEGEEDASRDEERLRRRYIEALSHYKEANGRFPDHIIVYRTGSSVGDYVKIVDHEIEQLKTALRAVDAQRTTFTFIVAADKSGFKYFKTADQLRPTDKPAQQNVRGGTMLCREFTSPRFTEFILQSHRPIQGTGRTVRYTVLADTRQPHRLPAEVLASITNMVAYAHAIVTSPVSTPAILYSACSLAERAQKLLKYADDTRDLDALAERMNPGFETRCFGYLIVRCSHYLLLQIYFINITLITKNT</sequence>
<feature type="compositionally biased region" description="Basic and acidic residues" evidence="1">
    <location>
        <begin position="317"/>
        <end position="371"/>
    </location>
</feature>
<dbReference type="PROSITE" id="PS50821">
    <property type="entry name" value="PAZ"/>
    <property type="match status" value="1"/>
</dbReference>
<name>A0A1I7SED9_BURXY</name>